<dbReference type="PANTHER" id="PTHR11142">
    <property type="entry name" value="PSEUDOURIDYLATE SYNTHASE"/>
    <property type="match status" value="1"/>
</dbReference>
<evidence type="ECO:0000256" key="6">
    <source>
        <dbReference type="PIRSR" id="PIRSR001430-2"/>
    </source>
</evidence>
<evidence type="ECO:0000259" key="8">
    <source>
        <dbReference type="Pfam" id="PF01416"/>
    </source>
</evidence>
<dbReference type="GO" id="GO:0031119">
    <property type="term" value="P:tRNA pseudouridine synthesis"/>
    <property type="evidence" value="ECO:0007669"/>
    <property type="project" value="UniProtKB-UniRule"/>
</dbReference>
<keyword evidence="10" id="KW-1185">Reference proteome</keyword>
<comment type="subunit">
    <text evidence="4">Homodimer.</text>
</comment>
<evidence type="ECO:0000256" key="4">
    <source>
        <dbReference type="HAMAP-Rule" id="MF_00171"/>
    </source>
</evidence>
<dbReference type="EC" id="5.4.99.12" evidence="4"/>
<comment type="function">
    <text evidence="4">Formation of pseudouridine at positions 38, 39 and 40 in the anticodon stem and loop of transfer RNAs.</text>
</comment>
<feature type="active site" description="Nucleophile" evidence="4 5">
    <location>
        <position position="51"/>
    </location>
</feature>
<dbReference type="GO" id="GO:0160147">
    <property type="term" value="F:tRNA pseudouridine(38-40) synthase activity"/>
    <property type="evidence" value="ECO:0007669"/>
    <property type="project" value="UniProtKB-EC"/>
</dbReference>
<comment type="catalytic activity">
    <reaction evidence="4 7">
        <text>uridine(38/39/40) in tRNA = pseudouridine(38/39/40) in tRNA</text>
        <dbReference type="Rhea" id="RHEA:22376"/>
        <dbReference type="Rhea" id="RHEA-COMP:10085"/>
        <dbReference type="Rhea" id="RHEA-COMP:10087"/>
        <dbReference type="ChEBI" id="CHEBI:65314"/>
        <dbReference type="ChEBI" id="CHEBI:65315"/>
        <dbReference type="EC" id="5.4.99.12"/>
    </reaction>
</comment>
<dbReference type="InterPro" id="IPR020094">
    <property type="entry name" value="TruA/RsuA/RluB/E/F_N"/>
</dbReference>
<gene>
    <name evidence="4" type="primary">truA</name>
    <name evidence="9" type="ORF">CPT03_15345</name>
</gene>
<sequence>MRYFVHIGYNGLHYNGWQKQPGVLNVQGVLEKALTQVLKTPVFIIGCGRTDAHVHASQFFFHMDVEDEWDFDLLFRLNKLLPANIAIFDIIAMDGLQHARFDAVLRSYDYFIHTYKDPFLNGLSSFYLLKDLHFDQMKQAVDVLPKYKDYRAFCTSPDKYEHTICNVMEANLAIDPSGDKLRFHISSNRFLSKMIRIIMGQLLKIGRGVLSVDEFENYLFTKQTPALITPAHPQGLYLSKVSYPYLNLPRRTAFSAILQNHADLSWKTL</sequence>
<dbReference type="AlphaFoldDB" id="A0A2D1U806"/>
<dbReference type="OrthoDB" id="9811823at2"/>
<dbReference type="InterPro" id="IPR020103">
    <property type="entry name" value="PsdUridine_synth_cat_dom_sf"/>
</dbReference>
<reference evidence="9 10" key="1">
    <citation type="submission" date="2017-10" db="EMBL/GenBank/DDBJ databases">
        <title>Whole genome of Pedobacter ginsengisoli T01R-27 isolated from tomato rhizosphere.</title>
        <authorList>
            <person name="Weon H.-Y."/>
            <person name="Lee S.A."/>
            <person name="Sang M.K."/>
            <person name="Song J."/>
        </authorList>
    </citation>
    <scope>NUCLEOTIDE SEQUENCE [LARGE SCALE GENOMIC DNA]</scope>
    <source>
        <strain evidence="9 10">T01R-27</strain>
    </source>
</reference>
<dbReference type="Gene3D" id="3.30.70.580">
    <property type="entry name" value="Pseudouridine synthase I, catalytic domain, N-terminal subdomain"/>
    <property type="match status" value="1"/>
</dbReference>
<dbReference type="Proteomes" id="UP000223749">
    <property type="component" value="Chromosome"/>
</dbReference>
<dbReference type="InterPro" id="IPR020097">
    <property type="entry name" value="PsdUridine_synth_TruA_a/b_dom"/>
</dbReference>
<dbReference type="InterPro" id="IPR020095">
    <property type="entry name" value="PsdUridine_synth_TruA_C"/>
</dbReference>
<dbReference type="Pfam" id="PF01416">
    <property type="entry name" value="PseudoU_synth_1"/>
    <property type="match status" value="1"/>
</dbReference>
<dbReference type="PIRSF" id="PIRSF001430">
    <property type="entry name" value="tRNA_psdUrid_synth"/>
    <property type="match status" value="1"/>
</dbReference>
<evidence type="ECO:0000256" key="5">
    <source>
        <dbReference type="PIRSR" id="PIRSR001430-1"/>
    </source>
</evidence>
<dbReference type="PANTHER" id="PTHR11142:SF0">
    <property type="entry name" value="TRNA PSEUDOURIDINE SYNTHASE-LIKE 1"/>
    <property type="match status" value="1"/>
</dbReference>
<dbReference type="EMBL" id="CP024091">
    <property type="protein sequence ID" value="ATP57739.1"/>
    <property type="molecule type" value="Genomic_DNA"/>
</dbReference>
<dbReference type="InterPro" id="IPR001406">
    <property type="entry name" value="PsdUridine_synth_TruA"/>
</dbReference>
<organism evidence="9 10">
    <name type="scientific">Pedobacter ginsengisoli</name>
    <dbReference type="NCBI Taxonomy" id="363852"/>
    <lineage>
        <taxon>Bacteria</taxon>
        <taxon>Pseudomonadati</taxon>
        <taxon>Bacteroidota</taxon>
        <taxon>Sphingobacteriia</taxon>
        <taxon>Sphingobacteriales</taxon>
        <taxon>Sphingobacteriaceae</taxon>
        <taxon>Pedobacter</taxon>
    </lineage>
</organism>
<keyword evidence="3 4" id="KW-0413">Isomerase</keyword>
<evidence type="ECO:0000256" key="7">
    <source>
        <dbReference type="RuleBase" id="RU003792"/>
    </source>
</evidence>
<evidence type="ECO:0000256" key="1">
    <source>
        <dbReference type="ARBA" id="ARBA00009375"/>
    </source>
</evidence>
<evidence type="ECO:0000256" key="3">
    <source>
        <dbReference type="ARBA" id="ARBA00023235"/>
    </source>
</evidence>
<evidence type="ECO:0000256" key="2">
    <source>
        <dbReference type="ARBA" id="ARBA00022694"/>
    </source>
</evidence>
<proteinExistence type="inferred from homology"/>
<dbReference type="RefSeq" id="WP_099439652.1">
    <property type="nucleotide sequence ID" value="NZ_CP024091.1"/>
</dbReference>
<protein>
    <recommendedName>
        <fullName evidence="4">tRNA pseudouridine synthase A</fullName>
        <ecNumber evidence="4">5.4.99.12</ecNumber>
    </recommendedName>
    <alternativeName>
        <fullName evidence="4">tRNA pseudouridine(38-40) synthase</fullName>
    </alternativeName>
    <alternativeName>
        <fullName evidence="4">tRNA pseudouridylate synthase I</fullName>
    </alternativeName>
    <alternativeName>
        <fullName evidence="4">tRNA-uridine isomerase I</fullName>
    </alternativeName>
</protein>
<comment type="similarity">
    <text evidence="1 4 7">Belongs to the tRNA pseudouridine synthase TruA family.</text>
</comment>
<dbReference type="Gene3D" id="3.30.70.660">
    <property type="entry name" value="Pseudouridine synthase I, catalytic domain, C-terminal subdomain"/>
    <property type="match status" value="1"/>
</dbReference>
<keyword evidence="2 4" id="KW-0819">tRNA processing</keyword>
<dbReference type="HAMAP" id="MF_00171">
    <property type="entry name" value="TruA"/>
    <property type="match status" value="1"/>
</dbReference>
<evidence type="ECO:0000313" key="9">
    <source>
        <dbReference type="EMBL" id="ATP57739.1"/>
    </source>
</evidence>
<feature type="domain" description="Pseudouridine synthase I TruA alpha/beta" evidence="8">
    <location>
        <begin position="148"/>
        <end position="244"/>
    </location>
</feature>
<name>A0A2D1U806_9SPHI</name>
<dbReference type="SUPFAM" id="SSF55120">
    <property type="entry name" value="Pseudouridine synthase"/>
    <property type="match status" value="1"/>
</dbReference>
<evidence type="ECO:0000313" key="10">
    <source>
        <dbReference type="Proteomes" id="UP000223749"/>
    </source>
</evidence>
<comment type="caution">
    <text evidence="4">Lacks conserved residue(s) required for the propagation of feature annotation.</text>
</comment>
<dbReference type="KEGG" id="pgs:CPT03_15345"/>
<dbReference type="CDD" id="cd02570">
    <property type="entry name" value="PseudoU_synth_EcTruA"/>
    <property type="match status" value="1"/>
</dbReference>
<feature type="binding site" evidence="4 6">
    <location>
        <position position="108"/>
    </location>
    <ligand>
        <name>substrate</name>
    </ligand>
</feature>
<accession>A0A2D1U806</accession>
<dbReference type="GO" id="GO:0003723">
    <property type="term" value="F:RNA binding"/>
    <property type="evidence" value="ECO:0007669"/>
    <property type="project" value="InterPro"/>
</dbReference>